<accession>A0A1F5KI03</accession>
<reference evidence="1 2" key="1">
    <citation type="journal article" date="2016" name="Nat. Commun.">
        <title>Thousands of microbial genomes shed light on interconnected biogeochemical processes in an aquifer system.</title>
        <authorList>
            <person name="Anantharaman K."/>
            <person name="Brown C.T."/>
            <person name="Hug L.A."/>
            <person name="Sharon I."/>
            <person name="Castelle C.J."/>
            <person name="Probst A.J."/>
            <person name="Thomas B.C."/>
            <person name="Singh A."/>
            <person name="Wilkins M.J."/>
            <person name="Karaoz U."/>
            <person name="Brodie E.L."/>
            <person name="Williams K.H."/>
            <person name="Hubbard S.S."/>
            <person name="Banfield J.F."/>
        </authorList>
    </citation>
    <scope>NUCLEOTIDE SEQUENCE [LARGE SCALE GENOMIC DNA]</scope>
</reference>
<dbReference type="AlphaFoldDB" id="A0A1F5KI03"/>
<dbReference type="Pfam" id="PF14076">
    <property type="entry name" value="DUF4258"/>
    <property type="match status" value="1"/>
</dbReference>
<protein>
    <recommendedName>
        <fullName evidence="3">DUF4258 domain-containing protein</fullName>
    </recommendedName>
</protein>
<dbReference type="EMBL" id="MFDD01000008">
    <property type="protein sequence ID" value="OGE40577.1"/>
    <property type="molecule type" value="Genomic_DNA"/>
</dbReference>
<dbReference type="Proteomes" id="UP000177328">
    <property type="component" value="Unassembled WGS sequence"/>
</dbReference>
<sequence length="89" mass="10399">MIKFTKHAREMLAQRHIAEKKVVDCINSPDLTKPGNQSEQVFYKDFGGNMLKVVVAIEDKTYHVIILHWVAKKEEESKEVKLVYENNLR</sequence>
<comment type="caution">
    <text evidence="1">The sequence shown here is derived from an EMBL/GenBank/DDBJ whole genome shotgun (WGS) entry which is preliminary data.</text>
</comment>
<dbReference type="InterPro" id="IPR025354">
    <property type="entry name" value="DUF4258"/>
</dbReference>
<proteinExistence type="predicted"/>
<evidence type="ECO:0000313" key="2">
    <source>
        <dbReference type="Proteomes" id="UP000177328"/>
    </source>
</evidence>
<evidence type="ECO:0008006" key="3">
    <source>
        <dbReference type="Google" id="ProtNLM"/>
    </source>
</evidence>
<name>A0A1F5KI03_9BACT</name>
<organism evidence="1 2">
    <name type="scientific">Candidatus Daviesbacteria bacterium RIFCSPHIGHO2_02_FULL_43_12</name>
    <dbReference type="NCBI Taxonomy" id="1797776"/>
    <lineage>
        <taxon>Bacteria</taxon>
        <taxon>Candidatus Daviesiibacteriota</taxon>
    </lineage>
</organism>
<gene>
    <name evidence="1" type="ORF">A3D25_00465</name>
</gene>
<evidence type="ECO:0000313" key="1">
    <source>
        <dbReference type="EMBL" id="OGE40577.1"/>
    </source>
</evidence>